<dbReference type="PANTHER" id="PTHR32071:SF121">
    <property type="entry name" value="SIGMA L-DEPENDENT TRANSCRIPTIONAL REGULATOR YQIR-RELATED"/>
    <property type="match status" value="1"/>
</dbReference>
<evidence type="ECO:0000256" key="3">
    <source>
        <dbReference type="ARBA" id="ARBA00023015"/>
    </source>
</evidence>
<keyword evidence="2" id="KW-0067">ATP-binding</keyword>
<dbReference type="Proteomes" id="UP000187181">
    <property type="component" value="Unassembled WGS sequence"/>
</dbReference>
<dbReference type="PROSITE" id="PS00688">
    <property type="entry name" value="SIGMA54_INTERACT_3"/>
    <property type="match status" value="1"/>
</dbReference>
<dbReference type="EMBL" id="FTPP01000001">
    <property type="protein sequence ID" value="SIT80060.1"/>
    <property type="molecule type" value="Genomic_DNA"/>
</dbReference>
<dbReference type="STRING" id="1317125.SAMN05444128_0819"/>
<dbReference type="GO" id="GO:0005524">
    <property type="term" value="F:ATP binding"/>
    <property type="evidence" value="ECO:0007669"/>
    <property type="project" value="UniProtKB-KW"/>
</dbReference>
<evidence type="ECO:0000313" key="10">
    <source>
        <dbReference type="Proteomes" id="UP000187181"/>
    </source>
</evidence>
<keyword evidence="10" id="KW-1185">Reference proteome</keyword>
<reference evidence="10" key="1">
    <citation type="submission" date="2017-01" db="EMBL/GenBank/DDBJ databases">
        <authorList>
            <person name="Varghese N."/>
            <person name="Submissions S."/>
        </authorList>
    </citation>
    <scope>NUCLEOTIDE SEQUENCE [LARGE SCALE GENOMIC DNA]</scope>
    <source>
        <strain evidence="10">LP100</strain>
    </source>
</reference>
<evidence type="ECO:0000256" key="6">
    <source>
        <dbReference type="PROSITE-ProRule" id="PRU00169"/>
    </source>
</evidence>
<evidence type="ECO:0000256" key="4">
    <source>
        <dbReference type="ARBA" id="ARBA00023125"/>
    </source>
</evidence>
<keyword evidence="6" id="KW-0597">Phosphoprotein</keyword>
<dbReference type="SUPFAM" id="SSF52172">
    <property type="entry name" value="CheY-like"/>
    <property type="match status" value="1"/>
</dbReference>
<dbReference type="PROSITE" id="PS00676">
    <property type="entry name" value="SIGMA54_INTERACT_2"/>
    <property type="match status" value="1"/>
</dbReference>
<dbReference type="InterPro" id="IPR011006">
    <property type="entry name" value="CheY-like_superfamily"/>
</dbReference>
<dbReference type="GO" id="GO:0006355">
    <property type="term" value="P:regulation of DNA-templated transcription"/>
    <property type="evidence" value="ECO:0007669"/>
    <property type="project" value="InterPro"/>
</dbReference>
<dbReference type="SMART" id="SM00448">
    <property type="entry name" value="REC"/>
    <property type="match status" value="1"/>
</dbReference>
<dbReference type="InterPro" id="IPR025944">
    <property type="entry name" value="Sigma_54_int_dom_CS"/>
</dbReference>
<evidence type="ECO:0000259" key="7">
    <source>
        <dbReference type="PROSITE" id="PS50045"/>
    </source>
</evidence>
<sequence>MSRKLLSGYNISVIFDLKLHLPDLLMTNGSFKIFILDDDIWYSELLEYHLSLNPDYEIRKFHSASDCLANMHLRPNVVTLDYSLPDKNGSEVLKRIKEQNPDVQVVVISGQEDVATAVDLLKLGAYDYIVKDEDTPERLWNTINKIRENVSLREEIDHLKEEIGQKYDFGKVIIGNSDAIKKVFNLMDKATKTNITVSVHGETGTGKELVAKAIHYNSTRKKAPYVAVNVAAIPRELIESELFGHEKGAFTGAVSRRLGKFEEANKGTIFLDEIGELELSLQSKLLRVLQEKEITRVGGNTVVPVDVRIIVATHKNLAEEVKKGRFREDLYYRLLGLPIQLPPLRERGSDILVLAKFFIDAFSKENGLGRKHLSSEAQQKLLSYAFPGNVRELKALVELATVLADDDTIREQDINFSASHTEKDFLAEERSLKEYTTAIIQRFLDRYDYNVLLVADKLDIGKSTIYRMIQSQELTVK</sequence>
<dbReference type="InterPro" id="IPR025943">
    <property type="entry name" value="Sigma_54_int_dom_ATP-bd_2"/>
</dbReference>
<dbReference type="InterPro" id="IPR001789">
    <property type="entry name" value="Sig_transdc_resp-reg_receiver"/>
</dbReference>
<keyword evidence="3" id="KW-0805">Transcription regulation</keyword>
<feature type="domain" description="Response regulatory" evidence="8">
    <location>
        <begin position="32"/>
        <end position="146"/>
    </location>
</feature>
<dbReference type="PANTHER" id="PTHR32071">
    <property type="entry name" value="TRANSCRIPTIONAL REGULATORY PROTEIN"/>
    <property type="match status" value="1"/>
</dbReference>
<evidence type="ECO:0000313" key="9">
    <source>
        <dbReference type="EMBL" id="SIT80060.1"/>
    </source>
</evidence>
<dbReference type="InterPro" id="IPR058031">
    <property type="entry name" value="AAA_lid_NorR"/>
</dbReference>
<dbReference type="PROSITE" id="PS50045">
    <property type="entry name" value="SIGMA54_INTERACT_4"/>
    <property type="match status" value="1"/>
</dbReference>
<dbReference type="SUPFAM" id="SSF46689">
    <property type="entry name" value="Homeodomain-like"/>
    <property type="match status" value="1"/>
</dbReference>
<dbReference type="SMART" id="SM00382">
    <property type="entry name" value="AAA"/>
    <property type="match status" value="1"/>
</dbReference>
<keyword evidence="1" id="KW-0547">Nucleotide-binding</keyword>
<evidence type="ECO:0000256" key="2">
    <source>
        <dbReference type="ARBA" id="ARBA00022840"/>
    </source>
</evidence>
<dbReference type="Pfam" id="PF00072">
    <property type="entry name" value="Response_reg"/>
    <property type="match status" value="1"/>
</dbReference>
<dbReference type="Gene3D" id="1.10.8.60">
    <property type="match status" value="1"/>
</dbReference>
<dbReference type="SUPFAM" id="SSF52540">
    <property type="entry name" value="P-loop containing nucleoside triphosphate hydrolases"/>
    <property type="match status" value="1"/>
</dbReference>
<dbReference type="InterPro" id="IPR027417">
    <property type="entry name" value="P-loop_NTPase"/>
</dbReference>
<dbReference type="Pfam" id="PF25601">
    <property type="entry name" value="AAA_lid_14"/>
    <property type="match status" value="1"/>
</dbReference>
<dbReference type="Gene3D" id="3.40.50.300">
    <property type="entry name" value="P-loop containing nucleotide triphosphate hydrolases"/>
    <property type="match status" value="1"/>
</dbReference>
<proteinExistence type="predicted"/>
<evidence type="ECO:0000256" key="1">
    <source>
        <dbReference type="ARBA" id="ARBA00022741"/>
    </source>
</evidence>
<dbReference type="FunFam" id="3.40.50.300:FF:000006">
    <property type="entry name" value="DNA-binding transcriptional regulator NtrC"/>
    <property type="match status" value="1"/>
</dbReference>
<name>A0A1R3WP75_9BACT</name>
<dbReference type="AlphaFoldDB" id="A0A1R3WP75"/>
<dbReference type="InterPro" id="IPR009057">
    <property type="entry name" value="Homeodomain-like_sf"/>
</dbReference>
<dbReference type="CDD" id="cd00156">
    <property type="entry name" value="REC"/>
    <property type="match status" value="1"/>
</dbReference>
<dbReference type="PROSITE" id="PS50110">
    <property type="entry name" value="RESPONSE_REGULATORY"/>
    <property type="match status" value="1"/>
</dbReference>
<feature type="modified residue" description="4-aspartylphosphate" evidence="6">
    <location>
        <position position="81"/>
    </location>
</feature>
<accession>A0A1R3WP75</accession>
<dbReference type="CDD" id="cd00009">
    <property type="entry name" value="AAA"/>
    <property type="match status" value="1"/>
</dbReference>
<keyword evidence="4 9" id="KW-0238">DNA-binding</keyword>
<gene>
    <name evidence="9" type="ORF">SAMN05444128_0819</name>
</gene>
<dbReference type="GO" id="GO:0003677">
    <property type="term" value="F:DNA binding"/>
    <property type="evidence" value="ECO:0007669"/>
    <property type="project" value="UniProtKB-KW"/>
</dbReference>
<keyword evidence="5" id="KW-0804">Transcription</keyword>
<protein>
    <submittedName>
        <fullName evidence="9">DNA-binding transcriptional response regulator, NtrC family, contains REC, AAA-type ATPase, and a Fis-type DNA-binding domains</fullName>
    </submittedName>
</protein>
<evidence type="ECO:0000256" key="5">
    <source>
        <dbReference type="ARBA" id="ARBA00023163"/>
    </source>
</evidence>
<feature type="domain" description="Sigma-54 factor interaction" evidence="7">
    <location>
        <begin position="173"/>
        <end position="402"/>
    </location>
</feature>
<evidence type="ECO:0000259" key="8">
    <source>
        <dbReference type="PROSITE" id="PS50110"/>
    </source>
</evidence>
<dbReference type="GO" id="GO:0000160">
    <property type="term" value="P:phosphorelay signal transduction system"/>
    <property type="evidence" value="ECO:0007669"/>
    <property type="project" value="InterPro"/>
</dbReference>
<dbReference type="Pfam" id="PF00158">
    <property type="entry name" value="Sigma54_activat"/>
    <property type="match status" value="1"/>
</dbReference>
<dbReference type="Gene3D" id="3.40.50.2300">
    <property type="match status" value="1"/>
</dbReference>
<organism evidence="9 10">
    <name type="scientific">Pontibacter indicus</name>
    <dbReference type="NCBI Taxonomy" id="1317125"/>
    <lineage>
        <taxon>Bacteria</taxon>
        <taxon>Pseudomonadati</taxon>
        <taxon>Bacteroidota</taxon>
        <taxon>Cytophagia</taxon>
        <taxon>Cytophagales</taxon>
        <taxon>Hymenobacteraceae</taxon>
        <taxon>Pontibacter</taxon>
    </lineage>
</organism>
<dbReference type="InterPro" id="IPR003593">
    <property type="entry name" value="AAA+_ATPase"/>
</dbReference>
<dbReference type="InterPro" id="IPR002078">
    <property type="entry name" value="Sigma_54_int"/>
</dbReference>